<keyword evidence="3" id="KW-1185">Reference proteome</keyword>
<dbReference type="PANTHER" id="PTHR37805">
    <property type="entry name" value="CYTOPLASMIC PROTEIN-RELATED"/>
    <property type="match status" value="1"/>
</dbReference>
<gene>
    <name evidence="2" type="ORF">EW093_04710</name>
</gene>
<sequence length="95" mass="11618">MEYRNNHVLRKLRYALNLRENDIKKIFLLDDYKVEEETITQYLSKEDNPLFRELSDDILERFLNGLITFKRGKQENPKYKNPKKPKRVLMPKDFN</sequence>
<accession>A0A5C1Q945</accession>
<dbReference type="EMBL" id="CP035807">
    <property type="protein sequence ID" value="QEN04031.1"/>
    <property type="molecule type" value="Genomic_DNA"/>
</dbReference>
<dbReference type="InterPro" id="IPR009921">
    <property type="entry name" value="YehS-like"/>
</dbReference>
<dbReference type="PANTHER" id="PTHR37805:SF1">
    <property type="entry name" value="CYTOPLASMIC PROTEIN"/>
    <property type="match status" value="1"/>
</dbReference>
<reference evidence="2 3" key="2">
    <citation type="submission" date="2019-09" db="EMBL/GenBank/DDBJ databases">
        <title>Complete Genome Sequence and Methylome Analysis of free living Spirochaetas.</title>
        <authorList>
            <person name="Leshcheva N."/>
            <person name="Mikheeva N."/>
        </authorList>
    </citation>
    <scope>NUCLEOTIDE SEQUENCE [LARGE SCALE GENOMIC DNA]</scope>
    <source>
        <strain evidence="2 3">P</strain>
    </source>
</reference>
<organism evidence="2 3">
    <name type="scientific">Thiospirochaeta perfilievii</name>
    <dbReference type="NCBI Taxonomy" id="252967"/>
    <lineage>
        <taxon>Bacteria</taxon>
        <taxon>Pseudomonadati</taxon>
        <taxon>Spirochaetota</taxon>
        <taxon>Spirochaetia</taxon>
        <taxon>Spirochaetales</taxon>
        <taxon>Spirochaetaceae</taxon>
        <taxon>Thiospirochaeta</taxon>
    </lineage>
</organism>
<dbReference type="AlphaFoldDB" id="A0A5C1Q945"/>
<evidence type="ECO:0000313" key="3">
    <source>
        <dbReference type="Proteomes" id="UP000323824"/>
    </source>
</evidence>
<evidence type="ECO:0000313" key="2">
    <source>
        <dbReference type="EMBL" id="QEN04031.1"/>
    </source>
</evidence>
<dbReference type="Proteomes" id="UP000323824">
    <property type="component" value="Chromosome"/>
</dbReference>
<feature type="compositionally biased region" description="Basic residues" evidence="1">
    <location>
        <begin position="80"/>
        <end position="89"/>
    </location>
</feature>
<dbReference type="Pfam" id="PF07308">
    <property type="entry name" value="DUF1456"/>
    <property type="match status" value="1"/>
</dbReference>
<proteinExistence type="predicted"/>
<feature type="region of interest" description="Disordered" evidence="1">
    <location>
        <begin position="73"/>
        <end position="95"/>
    </location>
</feature>
<dbReference type="OrthoDB" id="9788465at2"/>
<name>A0A5C1Q945_9SPIO</name>
<protein>
    <submittedName>
        <fullName evidence="2">DUF1456 family protein</fullName>
    </submittedName>
</protein>
<reference evidence="2 3" key="1">
    <citation type="submission" date="2019-02" db="EMBL/GenBank/DDBJ databases">
        <authorList>
            <person name="Fomenkov A."/>
            <person name="Dubinina G."/>
            <person name="Grabovich M."/>
            <person name="Vincze T."/>
            <person name="Roberts R.J."/>
        </authorList>
    </citation>
    <scope>NUCLEOTIDE SEQUENCE [LARGE SCALE GENOMIC DNA]</scope>
    <source>
        <strain evidence="2 3">P</strain>
    </source>
</reference>
<evidence type="ECO:0000256" key="1">
    <source>
        <dbReference type="SAM" id="MobiDB-lite"/>
    </source>
</evidence>
<dbReference type="RefSeq" id="WP_149567288.1">
    <property type="nucleotide sequence ID" value="NZ_CP035807.1"/>
</dbReference>
<dbReference type="KEGG" id="sper:EW093_04710"/>